<protein>
    <recommendedName>
        <fullName evidence="4">META domain-containing protein</fullName>
    </recommendedName>
</protein>
<gene>
    <name evidence="2" type="ORF">GCM10025783_02340</name>
</gene>
<keyword evidence="1" id="KW-0732">Signal</keyword>
<evidence type="ECO:0008006" key="4">
    <source>
        <dbReference type="Google" id="ProtNLM"/>
    </source>
</evidence>
<dbReference type="EMBL" id="BAABLP010000001">
    <property type="protein sequence ID" value="GAA4735881.1"/>
    <property type="molecule type" value="Genomic_DNA"/>
</dbReference>
<proteinExistence type="predicted"/>
<dbReference type="Proteomes" id="UP001500121">
    <property type="component" value="Unassembled WGS sequence"/>
</dbReference>
<feature type="chain" id="PRO_5046657120" description="META domain-containing protein" evidence="1">
    <location>
        <begin position="20"/>
        <end position="276"/>
    </location>
</feature>
<evidence type="ECO:0000313" key="3">
    <source>
        <dbReference type="Proteomes" id="UP001500121"/>
    </source>
</evidence>
<sequence>MRIPSVLLLPATAACLALALTGCSGGSTGGGGAPSASSAAAASAVDLAGTTWRVSDADDATSGTTAHFDGSAVTVTAGGGSSSYAWSAQGDQVLVGGGTSGLAGAAPAEWLTRTARVQRDGDGWVLLAADGSRTARLTAAGGSASPAPTTPVSLLQSGTPGPGVGATTAKALEGRWTVAGAPTSAIVFEAGQWQATSSCATGALGGRGVYRVLPGGRLLVVRTATPIRGCPIVQGVPRLRPNAITAIARAASFRVRGDTLQLFDRTGTGLGALVRG</sequence>
<evidence type="ECO:0000256" key="1">
    <source>
        <dbReference type="SAM" id="SignalP"/>
    </source>
</evidence>
<keyword evidence="3" id="KW-1185">Reference proteome</keyword>
<evidence type="ECO:0000313" key="2">
    <source>
        <dbReference type="EMBL" id="GAA4735881.1"/>
    </source>
</evidence>
<accession>A0ABP8YRD6</accession>
<organism evidence="2 3">
    <name type="scientific">Amnibacterium soli</name>
    <dbReference type="NCBI Taxonomy" id="1282736"/>
    <lineage>
        <taxon>Bacteria</taxon>
        <taxon>Bacillati</taxon>
        <taxon>Actinomycetota</taxon>
        <taxon>Actinomycetes</taxon>
        <taxon>Micrococcales</taxon>
        <taxon>Microbacteriaceae</taxon>
        <taxon>Amnibacterium</taxon>
    </lineage>
</organism>
<comment type="caution">
    <text evidence="2">The sequence shown here is derived from an EMBL/GenBank/DDBJ whole genome shotgun (WGS) entry which is preliminary data.</text>
</comment>
<name>A0ABP8YRD6_9MICO</name>
<dbReference type="RefSeq" id="WP_345479073.1">
    <property type="nucleotide sequence ID" value="NZ_BAABLP010000001.1"/>
</dbReference>
<feature type="signal peptide" evidence="1">
    <location>
        <begin position="1"/>
        <end position="19"/>
    </location>
</feature>
<reference evidence="3" key="1">
    <citation type="journal article" date="2019" name="Int. J. Syst. Evol. Microbiol.">
        <title>The Global Catalogue of Microorganisms (GCM) 10K type strain sequencing project: providing services to taxonomists for standard genome sequencing and annotation.</title>
        <authorList>
            <consortium name="The Broad Institute Genomics Platform"/>
            <consortium name="The Broad Institute Genome Sequencing Center for Infectious Disease"/>
            <person name="Wu L."/>
            <person name="Ma J."/>
        </authorList>
    </citation>
    <scope>NUCLEOTIDE SEQUENCE [LARGE SCALE GENOMIC DNA]</scope>
    <source>
        <strain evidence="3">JCM 19015</strain>
    </source>
</reference>
<dbReference type="PROSITE" id="PS51257">
    <property type="entry name" value="PROKAR_LIPOPROTEIN"/>
    <property type="match status" value="1"/>
</dbReference>